<evidence type="ECO:0000313" key="3">
    <source>
        <dbReference type="Proteomes" id="UP000287177"/>
    </source>
</evidence>
<keyword evidence="1" id="KW-1133">Transmembrane helix</keyword>
<keyword evidence="3" id="KW-1185">Reference proteome</keyword>
<accession>A0A439DWT8</accession>
<evidence type="ECO:0000256" key="1">
    <source>
        <dbReference type="SAM" id="Phobius"/>
    </source>
</evidence>
<gene>
    <name evidence="2" type="ORF">MELE44368_15320</name>
</gene>
<dbReference type="Proteomes" id="UP000287177">
    <property type="component" value="Unassembled WGS sequence"/>
</dbReference>
<protein>
    <submittedName>
        <fullName evidence="2">Uncharacterized protein</fullName>
    </submittedName>
</protein>
<sequence>MDIAEIGMLLSSSTACLITGSCTFSPALVMLDSTVTS</sequence>
<keyword evidence="1" id="KW-0812">Transmembrane</keyword>
<organism evidence="2 3">
    <name type="scientific">Mycolicibacterium elephantis DSM 44368</name>
    <dbReference type="NCBI Taxonomy" id="1335622"/>
    <lineage>
        <taxon>Bacteria</taxon>
        <taxon>Bacillati</taxon>
        <taxon>Actinomycetota</taxon>
        <taxon>Actinomycetes</taxon>
        <taxon>Mycobacteriales</taxon>
        <taxon>Mycobacteriaceae</taxon>
        <taxon>Mycolicibacterium</taxon>
    </lineage>
</organism>
<keyword evidence="1" id="KW-0472">Membrane</keyword>
<reference evidence="2 3" key="1">
    <citation type="submission" date="2013-06" db="EMBL/GenBank/DDBJ databases">
        <title>The draft sequence of the Mycobacterium elephantis genome.</title>
        <authorList>
            <person name="Pettersson F.B."/>
            <person name="Das S."/>
            <person name="Dasgupta S."/>
            <person name="Bhattacharya A."/>
            <person name="Kirsebom L.A."/>
        </authorList>
    </citation>
    <scope>NUCLEOTIDE SEQUENCE [LARGE SCALE GENOMIC DNA]</scope>
    <source>
        <strain evidence="2 3">DSM 44368</strain>
    </source>
</reference>
<proteinExistence type="predicted"/>
<dbReference type="EMBL" id="ATDN01000008">
    <property type="protein sequence ID" value="RWA21738.1"/>
    <property type="molecule type" value="Genomic_DNA"/>
</dbReference>
<evidence type="ECO:0000313" key="2">
    <source>
        <dbReference type="EMBL" id="RWA21738.1"/>
    </source>
</evidence>
<name>A0A439DWT8_9MYCO</name>
<comment type="caution">
    <text evidence="2">The sequence shown here is derived from an EMBL/GenBank/DDBJ whole genome shotgun (WGS) entry which is preliminary data.</text>
</comment>
<feature type="transmembrane region" description="Helical" evidence="1">
    <location>
        <begin position="6"/>
        <end position="31"/>
    </location>
</feature>
<dbReference type="AlphaFoldDB" id="A0A439DWT8"/>